<proteinExistence type="predicted"/>
<feature type="region of interest" description="Disordered" evidence="1">
    <location>
        <begin position="33"/>
        <end position="56"/>
    </location>
</feature>
<sequence>MDPAKRKVRPPLCVNLGFLSFLQVTVKVIEPPPQRNYANRSPSPYKPPSPTFRPRAKINSTANVVVRKATSTVSTSSVSRTIPAPKSTPTSSLRSLTPRSASPTKQLPRPRAGLTRGVTSKSAPVSALLNLSDDDSSPANSPRIISKLSGLARNELPPQSPTLLPTSSLRARTQRPRVPSISSNASSSSSPFYQASAQRQSPPSSGSVYQSFDPSPPKYTARVNLNGGARVVDPTTIPLPSQSPPMSTISFSSRSSLSGPGSSTGYVTESGTSQLSAPLPVNGHGRRTSIDVSSNNKASDSEDEPDEEDLRASTAERKVRAEAKSVRKIADLEITNRSLLAINTTLEQTRHRQAKELRELRRKLRESRLILPPRAFRAVKSSLDHDDTADEEDEEEEDAEAEAAEPKARMRMTRHITTTPRDFPEPSKVAKVLSAYEVQQLSDDPDEPLPVPASTSPRMFAVPDSSDSDGGASRTKSKQ</sequence>
<feature type="compositionally biased region" description="Basic and acidic residues" evidence="1">
    <location>
        <begin position="310"/>
        <end position="322"/>
    </location>
</feature>
<feature type="compositionally biased region" description="Low complexity" evidence="1">
    <location>
        <begin position="244"/>
        <end position="265"/>
    </location>
</feature>
<gene>
    <name evidence="2" type="ORF">FB45DRAFT_1120438</name>
</gene>
<keyword evidence="3" id="KW-1185">Reference proteome</keyword>
<feature type="compositionally biased region" description="Low complexity" evidence="1">
    <location>
        <begin position="180"/>
        <end position="207"/>
    </location>
</feature>
<protein>
    <submittedName>
        <fullName evidence="2">Uncharacterized protein</fullName>
    </submittedName>
</protein>
<dbReference type="PANTHER" id="PTHR38701:SF1">
    <property type="entry name" value="UP-REGULATED DURING SEPTATION PROTEIN 1 DOMAIN-CONTAINING PROTEIN"/>
    <property type="match status" value="1"/>
</dbReference>
<feature type="compositionally biased region" description="Low complexity" evidence="1">
    <location>
        <begin position="68"/>
        <end position="103"/>
    </location>
</feature>
<dbReference type="Proteomes" id="UP001221142">
    <property type="component" value="Unassembled WGS sequence"/>
</dbReference>
<evidence type="ECO:0000313" key="2">
    <source>
        <dbReference type="EMBL" id="KAJ7610779.1"/>
    </source>
</evidence>
<evidence type="ECO:0000256" key="1">
    <source>
        <dbReference type="SAM" id="MobiDB-lite"/>
    </source>
</evidence>
<organism evidence="2 3">
    <name type="scientific">Roridomyces roridus</name>
    <dbReference type="NCBI Taxonomy" id="1738132"/>
    <lineage>
        <taxon>Eukaryota</taxon>
        <taxon>Fungi</taxon>
        <taxon>Dikarya</taxon>
        <taxon>Basidiomycota</taxon>
        <taxon>Agaricomycotina</taxon>
        <taxon>Agaricomycetes</taxon>
        <taxon>Agaricomycetidae</taxon>
        <taxon>Agaricales</taxon>
        <taxon>Marasmiineae</taxon>
        <taxon>Mycenaceae</taxon>
        <taxon>Roridomyces</taxon>
    </lineage>
</organism>
<feature type="compositionally biased region" description="Acidic residues" evidence="1">
    <location>
        <begin position="387"/>
        <end position="403"/>
    </location>
</feature>
<reference evidence="2" key="1">
    <citation type="submission" date="2023-03" db="EMBL/GenBank/DDBJ databases">
        <title>Massive genome expansion in bonnet fungi (Mycena s.s.) driven by repeated elements and novel gene families across ecological guilds.</title>
        <authorList>
            <consortium name="Lawrence Berkeley National Laboratory"/>
            <person name="Harder C.B."/>
            <person name="Miyauchi S."/>
            <person name="Viragh M."/>
            <person name="Kuo A."/>
            <person name="Thoen E."/>
            <person name="Andreopoulos B."/>
            <person name="Lu D."/>
            <person name="Skrede I."/>
            <person name="Drula E."/>
            <person name="Henrissat B."/>
            <person name="Morin E."/>
            <person name="Kohler A."/>
            <person name="Barry K."/>
            <person name="LaButti K."/>
            <person name="Morin E."/>
            <person name="Salamov A."/>
            <person name="Lipzen A."/>
            <person name="Mereny Z."/>
            <person name="Hegedus B."/>
            <person name="Baldrian P."/>
            <person name="Stursova M."/>
            <person name="Weitz H."/>
            <person name="Taylor A."/>
            <person name="Grigoriev I.V."/>
            <person name="Nagy L.G."/>
            <person name="Martin F."/>
            <person name="Kauserud H."/>
        </authorList>
    </citation>
    <scope>NUCLEOTIDE SEQUENCE</scope>
    <source>
        <strain evidence="2">9284</strain>
    </source>
</reference>
<comment type="caution">
    <text evidence="2">The sequence shown here is derived from an EMBL/GenBank/DDBJ whole genome shotgun (WGS) entry which is preliminary data.</text>
</comment>
<feature type="region of interest" description="Disordered" evidence="1">
    <location>
        <begin position="68"/>
        <end position="121"/>
    </location>
</feature>
<dbReference type="EMBL" id="JARKIF010000034">
    <property type="protein sequence ID" value="KAJ7610779.1"/>
    <property type="molecule type" value="Genomic_DNA"/>
</dbReference>
<dbReference type="PANTHER" id="PTHR38701">
    <property type="entry name" value="CHROMOSOME 8, WHOLE GENOME SHOTGUN SEQUENCE"/>
    <property type="match status" value="1"/>
</dbReference>
<feature type="region of interest" description="Disordered" evidence="1">
    <location>
        <begin position="380"/>
        <end position="479"/>
    </location>
</feature>
<name>A0AAD7B5S6_9AGAR</name>
<feature type="region of interest" description="Disordered" evidence="1">
    <location>
        <begin position="149"/>
        <end position="322"/>
    </location>
</feature>
<feature type="compositionally biased region" description="Polar residues" evidence="1">
    <location>
        <begin position="266"/>
        <end position="276"/>
    </location>
</feature>
<accession>A0AAD7B5S6</accession>
<dbReference type="AlphaFoldDB" id="A0AAD7B5S6"/>
<evidence type="ECO:0000313" key="3">
    <source>
        <dbReference type="Proteomes" id="UP001221142"/>
    </source>
</evidence>